<accession>T0ZNS7</accession>
<evidence type="ECO:0000259" key="2">
    <source>
        <dbReference type="Pfam" id="PF01172"/>
    </source>
</evidence>
<dbReference type="SUPFAM" id="SSF109728">
    <property type="entry name" value="Hypothetical protein AF0491, middle domain"/>
    <property type="match status" value="1"/>
</dbReference>
<reference evidence="5" key="2">
    <citation type="journal article" date="2014" name="ISME J.">
        <title>Microbial stratification in low pH oxic and suboxic macroscopic growths along an acid mine drainage.</title>
        <authorList>
            <person name="Mendez-Garcia C."/>
            <person name="Mesa V."/>
            <person name="Sprenger R.R."/>
            <person name="Richter M."/>
            <person name="Diez M.S."/>
            <person name="Solano J."/>
            <person name="Bargiela R."/>
            <person name="Golyshina O.V."/>
            <person name="Manteca A."/>
            <person name="Ramos J.L."/>
            <person name="Gallego J.R."/>
            <person name="Llorente I."/>
            <person name="Martins Dos Santos V.A."/>
            <person name="Jensen O.N."/>
            <person name="Pelaez A.I."/>
            <person name="Sanchez J."/>
            <person name="Ferrer M."/>
        </authorList>
    </citation>
    <scope>NUCLEOTIDE SEQUENCE</scope>
</reference>
<feature type="non-terminal residue" evidence="5">
    <location>
        <position position="1"/>
    </location>
</feature>
<feature type="domain" description="Ribosome maturation protein SDO1/SBDS C-terminal" evidence="4">
    <location>
        <begin position="144"/>
        <end position="210"/>
    </location>
</feature>
<name>T0ZNS7_9ZZZZ</name>
<dbReference type="InterPro" id="IPR019783">
    <property type="entry name" value="SDO1/SBDS_N"/>
</dbReference>
<proteinExistence type="inferred from homology"/>
<dbReference type="Gene3D" id="3.30.1250.10">
    <property type="entry name" value="Ribosome maturation protein SBDS, N-terminal domain"/>
    <property type="match status" value="1"/>
</dbReference>
<dbReference type="Gene3D" id="1.10.10.900">
    <property type="entry name" value="SBDS protein C-terminal domain, subdomain 1"/>
    <property type="match status" value="1"/>
</dbReference>
<dbReference type="InterPro" id="IPR037188">
    <property type="entry name" value="Sdo1/SBDS_central_sf"/>
</dbReference>
<dbReference type="Pfam" id="PF09377">
    <property type="entry name" value="SBDS_domain_II"/>
    <property type="match status" value="1"/>
</dbReference>
<dbReference type="EMBL" id="AUZX01009958">
    <property type="protein sequence ID" value="EQD49991.1"/>
    <property type="molecule type" value="Genomic_DNA"/>
</dbReference>
<dbReference type="Gene3D" id="3.30.70.240">
    <property type="match status" value="1"/>
</dbReference>
<evidence type="ECO:0000259" key="3">
    <source>
        <dbReference type="Pfam" id="PF09377"/>
    </source>
</evidence>
<reference evidence="5" key="1">
    <citation type="submission" date="2013-08" db="EMBL/GenBank/DDBJ databases">
        <authorList>
            <person name="Mendez C."/>
            <person name="Richter M."/>
            <person name="Ferrer M."/>
            <person name="Sanchez J."/>
        </authorList>
    </citation>
    <scope>NUCLEOTIDE SEQUENCE</scope>
</reference>
<dbReference type="InterPro" id="IPR039100">
    <property type="entry name" value="Sdo1/SBDS-like"/>
</dbReference>
<comment type="caution">
    <text evidence="5">The sequence shown here is derived from an EMBL/GenBank/DDBJ whole genome shotgun (WGS) entry which is preliminary data.</text>
</comment>
<dbReference type="Pfam" id="PF20268">
    <property type="entry name" value="SBDS_C"/>
    <property type="match status" value="1"/>
</dbReference>
<dbReference type="Pfam" id="PF01172">
    <property type="entry name" value="SBDS_N"/>
    <property type="match status" value="1"/>
</dbReference>
<dbReference type="InterPro" id="IPR002140">
    <property type="entry name" value="Sdo1/SBDS"/>
</dbReference>
<dbReference type="PANTHER" id="PTHR10927:SF4">
    <property type="entry name" value="RIBOSOME MATURATION PROTEIN SDO1 HOMOLOG"/>
    <property type="match status" value="1"/>
</dbReference>
<dbReference type="InterPro" id="IPR036786">
    <property type="entry name" value="Ribosome_mat_SBDS_N_sf"/>
</dbReference>
<evidence type="ECO:0000259" key="4">
    <source>
        <dbReference type="Pfam" id="PF20268"/>
    </source>
</evidence>
<dbReference type="PANTHER" id="PTHR10927">
    <property type="entry name" value="RIBOSOME MATURATION PROTEIN SBDS"/>
    <property type="match status" value="1"/>
</dbReference>
<evidence type="ECO:0000313" key="5">
    <source>
        <dbReference type="EMBL" id="EQD49991.1"/>
    </source>
</evidence>
<sequence length="212" mass="23985">ILVDADMAYEYVTGKRKEVLQVLEAEQVFKDARKGERQSDDKLKKVFGTTDLASVVDQILKKGDLPITTEQKAKMLEEKRKQIIDIIARNSIDPRTNAPATALRVENAMKEAKVSIDPFKNANEQVEDVVKKISIILPIKFTNIRIEVVIPADSVNRCYNTLKQFGLKSEEWMNNGSLKALVEFPAGMQNEFYDKLNKATQGRVETKIIEGK</sequence>
<protein>
    <submittedName>
        <fullName evidence="5">Ribosome maturation protein SBDS</fullName>
    </submittedName>
</protein>
<dbReference type="NCBIfam" id="TIGR00291">
    <property type="entry name" value="RNA_SBDS"/>
    <property type="match status" value="1"/>
</dbReference>
<comment type="similarity">
    <text evidence="1">Belongs to the SDO1/SBDS family.</text>
</comment>
<dbReference type="InterPro" id="IPR035647">
    <property type="entry name" value="EFG_III/V"/>
</dbReference>
<feature type="domain" description="Ribosome maturation protein SDO1/SBDS central" evidence="3">
    <location>
        <begin position="81"/>
        <end position="141"/>
    </location>
</feature>
<feature type="domain" description="Ribosome maturation protein SDO1/SBDS N-terminal" evidence="2">
    <location>
        <begin position="1"/>
        <end position="72"/>
    </location>
</feature>
<gene>
    <name evidence="5" type="ORF">B1A_13599</name>
</gene>
<dbReference type="AlphaFoldDB" id="T0ZNS7"/>
<organism evidence="5">
    <name type="scientific">mine drainage metagenome</name>
    <dbReference type="NCBI Taxonomy" id="410659"/>
    <lineage>
        <taxon>unclassified sequences</taxon>
        <taxon>metagenomes</taxon>
        <taxon>ecological metagenomes</taxon>
    </lineage>
</organism>
<dbReference type="InterPro" id="IPR018978">
    <property type="entry name" value="SDO1/SBDS_central"/>
</dbReference>
<dbReference type="GO" id="GO:0042256">
    <property type="term" value="P:cytosolic ribosome assembly"/>
    <property type="evidence" value="ECO:0007669"/>
    <property type="project" value="InterPro"/>
</dbReference>
<evidence type="ECO:0000256" key="1">
    <source>
        <dbReference type="ARBA" id="ARBA00007433"/>
    </source>
</evidence>
<dbReference type="SUPFAM" id="SSF89895">
    <property type="entry name" value="FYSH domain"/>
    <property type="match status" value="1"/>
</dbReference>
<dbReference type="SUPFAM" id="SSF54980">
    <property type="entry name" value="EF-G C-terminal domain-like"/>
    <property type="match status" value="1"/>
</dbReference>
<dbReference type="InterPro" id="IPR046928">
    <property type="entry name" value="SDO1/SBDS_C"/>
</dbReference>